<proteinExistence type="predicted"/>
<dbReference type="RefSeq" id="WP_074488866.1">
    <property type="nucleotide sequence ID" value="NZ_FPAM01000002.1"/>
</dbReference>
<evidence type="ECO:0000256" key="1">
    <source>
        <dbReference type="SAM" id="Phobius"/>
    </source>
</evidence>
<name>A0A1Q5ZWI7_9SPHI</name>
<organism evidence="2 3">
    <name type="scientific">Mucilaginibacter polytrichastri</name>
    <dbReference type="NCBI Taxonomy" id="1302689"/>
    <lineage>
        <taxon>Bacteria</taxon>
        <taxon>Pseudomonadati</taxon>
        <taxon>Bacteroidota</taxon>
        <taxon>Sphingobacteriia</taxon>
        <taxon>Sphingobacteriales</taxon>
        <taxon>Sphingobacteriaceae</taxon>
        <taxon>Mucilaginibacter</taxon>
    </lineage>
</organism>
<keyword evidence="1" id="KW-0472">Membrane</keyword>
<accession>A0A1Q5ZWI7</accession>
<evidence type="ECO:0008006" key="4">
    <source>
        <dbReference type="Google" id="ProtNLM"/>
    </source>
</evidence>
<comment type="caution">
    <text evidence="2">The sequence shown here is derived from an EMBL/GenBank/DDBJ whole genome shotgun (WGS) entry which is preliminary data.</text>
</comment>
<sequence length="206" mass="23657">MFKQLRNIDTAFQHIKKFSIVLIAANVLICCFWSFFTYKAVTEAQGRVHILYNGKVLEAFASTRKANLPVELRDHIKDFHHYFFDQSPDDKEIKKRIGKALYLADGSAKRQYDNLVESGYYNRMISANVAQEVEVDSISLDINRHPYAFTCYATEKLIRESNTVLRKLVTKGVIDDSGMQTDNNPHGFMIQQWQILENGDATIGKP</sequence>
<dbReference type="InterPro" id="IPR022276">
    <property type="entry name" value="Conjug_transposon_TraK"/>
</dbReference>
<dbReference type="Proteomes" id="UP000186720">
    <property type="component" value="Unassembled WGS sequence"/>
</dbReference>
<evidence type="ECO:0000313" key="2">
    <source>
        <dbReference type="EMBL" id="OKS86132.1"/>
    </source>
</evidence>
<dbReference type="AlphaFoldDB" id="A0A1Q5ZWI7"/>
<protein>
    <recommendedName>
        <fullName evidence="4">Conjugative transposon TraK protein</fullName>
    </recommendedName>
</protein>
<reference evidence="2 3" key="1">
    <citation type="submission" date="2016-11" db="EMBL/GenBank/DDBJ databases">
        <title>Whole Genome Sequencing of Mucilaginibacter polytrichastri RG4-7(T) isolated from the moss sample.</title>
        <authorList>
            <person name="Li Y."/>
        </authorList>
    </citation>
    <scope>NUCLEOTIDE SEQUENCE [LARGE SCALE GENOMIC DNA]</scope>
    <source>
        <strain evidence="2 3">RG4-7</strain>
    </source>
</reference>
<keyword evidence="1" id="KW-0812">Transmembrane</keyword>
<evidence type="ECO:0000313" key="3">
    <source>
        <dbReference type="Proteomes" id="UP000186720"/>
    </source>
</evidence>
<keyword evidence="1" id="KW-1133">Transmembrane helix</keyword>
<dbReference type="OrthoDB" id="1039148at2"/>
<feature type="transmembrane region" description="Helical" evidence="1">
    <location>
        <begin position="20"/>
        <end position="38"/>
    </location>
</feature>
<dbReference type="EMBL" id="MPPL01000001">
    <property type="protein sequence ID" value="OKS86132.1"/>
    <property type="molecule type" value="Genomic_DNA"/>
</dbReference>
<dbReference type="STRING" id="1302689.RG47T_1582"/>
<dbReference type="NCBIfam" id="TIGR03781">
    <property type="entry name" value="Bac_Flav_CT_K"/>
    <property type="match status" value="1"/>
</dbReference>
<gene>
    <name evidence="2" type="ORF">RG47T_1582</name>
</gene>
<keyword evidence="3" id="KW-1185">Reference proteome</keyword>